<dbReference type="AlphaFoldDB" id="A0A645B3N2"/>
<accession>A0A645B3N2</accession>
<dbReference type="Gene3D" id="3.40.50.150">
    <property type="entry name" value="Vaccinia Virus protein VP39"/>
    <property type="match status" value="1"/>
</dbReference>
<dbReference type="InterPro" id="IPR049560">
    <property type="entry name" value="MeTrfase_RsmB-F_NOP2_cat"/>
</dbReference>
<keyword evidence="1 6" id="KW-0489">Methyltransferase</keyword>
<dbReference type="EC" id="2.1.1.178" evidence="6"/>
<dbReference type="GO" id="GO:0001510">
    <property type="term" value="P:RNA methylation"/>
    <property type="evidence" value="ECO:0007669"/>
    <property type="project" value="InterPro"/>
</dbReference>
<keyword evidence="2 6" id="KW-0808">Transferase</keyword>
<evidence type="ECO:0000256" key="2">
    <source>
        <dbReference type="ARBA" id="ARBA00022679"/>
    </source>
</evidence>
<gene>
    <name evidence="6" type="primary">rsmF_10</name>
    <name evidence="6" type="ORF">SDC9_106854</name>
</gene>
<organism evidence="6">
    <name type="scientific">bioreactor metagenome</name>
    <dbReference type="NCBI Taxonomy" id="1076179"/>
    <lineage>
        <taxon>unclassified sequences</taxon>
        <taxon>metagenomes</taxon>
        <taxon>ecological metagenomes</taxon>
    </lineage>
</organism>
<evidence type="ECO:0000259" key="5">
    <source>
        <dbReference type="PROSITE" id="PS51686"/>
    </source>
</evidence>
<dbReference type="Gene3D" id="2.30.130.60">
    <property type="match status" value="1"/>
</dbReference>
<dbReference type="SUPFAM" id="SSF53335">
    <property type="entry name" value="S-adenosyl-L-methionine-dependent methyltransferases"/>
    <property type="match status" value="1"/>
</dbReference>
<protein>
    <submittedName>
        <fullName evidence="6">Ribosomal RNA small subunit methyltransferase F</fullName>
        <ecNumber evidence="6">2.1.1.178</ecNumber>
    </submittedName>
</protein>
<dbReference type="PANTHER" id="PTHR22807">
    <property type="entry name" value="NOP2 YEAST -RELATED NOL1/NOP2/FMU SUN DOMAIN-CONTAINING"/>
    <property type="match status" value="1"/>
</dbReference>
<evidence type="ECO:0000256" key="4">
    <source>
        <dbReference type="ARBA" id="ARBA00022884"/>
    </source>
</evidence>
<comment type="caution">
    <text evidence="6">The sequence shown here is derived from an EMBL/GenBank/DDBJ whole genome shotgun (WGS) entry which is preliminary data.</text>
</comment>
<dbReference type="EMBL" id="VSSQ01017574">
    <property type="protein sequence ID" value="MPM60007.1"/>
    <property type="molecule type" value="Genomic_DNA"/>
</dbReference>
<proteinExistence type="predicted"/>
<dbReference type="InterPro" id="IPR027391">
    <property type="entry name" value="Nol1_Nop2_Fmu_2"/>
</dbReference>
<keyword evidence="3" id="KW-0949">S-adenosyl-L-methionine</keyword>
<evidence type="ECO:0000256" key="3">
    <source>
        <dbReference type="ARBA" id="ARBA00022691"/>
    </source>
</evidence>
<dbReference type="GO" id="GO:0003723">
    <property type="term" value="F:RNA binding"/>
    <property type="evidence" value="ECO:0007669"/>
    <property type="project" value="UniProtKB-KW"/>
</dbReference>
<dbReference type="GO" id="GO:0008173">
    <property type="term" value="F:RNA methyltransferase activity"/>
    <property type="evidence" value="ECO:0007669"/>
    <property type="project" value="InterPro"/>
</dbReference>
<dbReference type="PRINTS" id="PR02008">
    <property type="entry name" value="RCMTFAMILY"/>
</dbReference>
<dbReference type="PANTHER" id="PTHR22807:SF30">
    <property type="entry name" value="28S RRNA (CYTOSINE(4447)-C(5))-METHYLTRANSFERASE-RELATED"/>
    <property type="match status" value="1"/>
</dbReference>
<reference evidence="6" key="1">
    <citation type="submission" date="2019-08" db="EMBL/GenBank/DDBJ databases">
        <authorList>
            <person name="Kucharzyk K."/>
            <person name="Murdoch R.W."/>
            <person name="Higgins S."/>
            <person name="Loffler F."/>
        </authorList>
    </citation>
    <scope>NUCLEOTIDE SEQUENCE</scope>
</reference>
<name>A0A645B3N2_9ZZZZ</name>
<feature type="domain" description="SAM-dependent MTase RsmB/NOP-type" evidence="5">
    <location>
        <begin position="1"/>
        <end position="100"/>
    </location>
</feature>
<dbReference type="InterPro" id="IPR029063">
    <property type="entry name" value="SAM-dependent_MTases_sf"/>
</dbReference>
<dbReference type="PROSITE" id="PS51686">
    <property type="entry name" value="SAM_MT_RSMB_NOP"/>
    <property type="match status" value="1"/>
</dbReference>
<dbReference type="Pfam" id="PF01189">
    <property type="entry name" value="Methyltr_RsmB-F"/>
    <property type="match status" value="1"/>
</dbReference>
<evidence type="ECO:0000256" key="1">
    <source>
        <dbReference type="ARBA" id="ARBA00022603"/>
    </source>
</evidence>
<dbReference type="InterPro" id="IPR001678">
    <property type="entry name" value="MeTrfase_RsmB-F_NOP2_dom"/>
</dbReference>
<evidence type="ECO:0000313" key="6">
    <source>
        <dbReference type="EMBL" id="MPM60007.1"/>
    </source>
</evidence>
<dbReference type="InterPro" id="IPR023267">
    <property type="entry name" value="RCMT"/>
</dbReference>
<dbReference type="Pfam" id="PF13636">
    <property type="entry name" value="Methyltranf_PUA"/>
    <property type="match status" value="1"/>
</dbReference>
<sequence length="235" mass="27277">MKEDWSFNKVIKFAEIQKDLILKAYKMLAPNGTMVYSTCSFSYEEDEEVIEYLLKNTDANEISIDDNRMFFKSSKSNHGIHLFPNLFQGEGHYICLVKKPGIENIQKNKNVQSENFSIDNKNNADKIRFGDTKFYLKGTIRNKGLNIIRYGVKYSTIKGQDEIYDFHLSRAITNYVDSIEINDNELTKYLKGESLPLKTKKGMVLVKYKNIPVSFGKSDGSIIKNHYPKHLRNRF</sequence>
<keyword evidence="4" id="KW-0694">RNA-binding</keyword>